<evidence type="ECO:0000313" key="4">
    <source>
        <dbReference type="EMBL" id="KAK0444601.1"/>
    </source>
</evidence>
<keyword evidence="1" id="KW-0862">Zinc</keyword>
<dbReference type="GeneID" id="85357940"/>
<feature type="domain" description="C2H2-type" evidence="3">
    <location>
        <begin position="262"/>
        <end position="284"/>
    </location>
</feature>
<keyword evidence="1" id="KW-0863">Zinc-finger</keyword>
<feature type="domain" description="C2H2-type" evidence="3">
    <location>
        <begin position="298"/>
        <end position="326"/>
    </location>
</feature>
<feature type="compositionally biased region" description="Low complexity" evidence="2">
    <location>
        <begin position="50"/>
        <end position="65"/>
    </location>
</feature>
<dbReference type="Proteomes" id="UP001175211">
    <property type="component" value="Unassembled WGS sequence"/>
</dbReference>
<gene>
    <name evidence="4" type="ORF">EV420DRAFT_1573804</name>
</gene>
<comment type="caution">
    <text evidence="4">The sequence shown here is derived from an EMBL/GenBank/DDBJ whole genome shotgun (WGS) entry which is preliminary data.</text>
</comment>
<dbReference type="EMBL" id="JAUEPS010000053">
    <property type="protein sequence ID" value="KAK0444601.1"/>
    <property type="molecule type" value="Genomic_DNA"/>
</dbReference>
<protein>
    <recommendedName>
        <fullName evidence="3">C2H2-type domain-containing protein</fullName>
    </recommendedName>
</protein>
<keyword evidence="1" id="KW-0479">Metal-binding</keyword>
<sequence length="334" mass="36687">MSVVVDVAPFIELRVTLGMPASRRRRGSGSARSSNRVVSPQLPKGMYLDAASSSVTGSKSTSRSALPRGRRTDANMGSLADHGSLLQGTSCATYRGVGHLEDCDIYYPYFESEAEALLGSDTKAGRAAALSLMDPLLPSGHYISQQFSASVNPGVDADFAGYSNTESHETAYISATQRRLEQETRMMLLALAFPSTSSCNDVDWSEVESNSSSFGEITEYPKPIVDLPAWLHDPPKMRIYKCSHPGCDFESRSDKGLSTSIFPCPKCGAVFCRSKALNGHIKVHGIPNNKRRQRIQKHTCVHCDKKFVHKRSLEVHEAKKHAYSHIFTQSMSTY</sequence>
<accession>A0AA39MRP6</accession>
<dbReference type="SMART" id="SM00355">
    <property type="entry name" value="ZnF_C2H2"/>
    <property type="match status" value="2"/>
</dbReference>
<evidence type="ECO:0000256" key="1">
    <source>
        <dbReference type="PROSITE-ProRule" id="PRU00042"/>
    </source>
</evidence>
<evidence type="ECO:0000256" key="2">
    <source>
        <dbReference type="SAM" id="MobiDB-lite"/>
    </source>
</evidence>
<dbReference type="InterPro" id="IPR013087">
    <property type="entry name" value="Znf_C2H2_type"/>
</dbReference>
<reference evidence="4" key="1">
    <citation type="submission" date="2023-06" db="EMBL/GenBank/DDBJ databases">
        <authorList>
            <consortium name="Lawrence Berkeley National Laboratory"/>
            <person name="Ahrendt S."/>
            <person name="Sahu N."/>
            <person name="Indic B."/>
            <person name="Wong-Bajracharya J."/>
            <person name="Merenyi Z."/>
            <person name="Ke H.-M."/>
            <person name="Monk M."/>
            <person name="Kocsube S."/>
            <person name="Drula E."/>
            <person name="Lipzen A."/>
            <person name="Balint B."/>
            <person name="Henrissat B."/>
            <person name="Andreopoulos B."/>
            <person name="Martin F.M."/>
            <person name="Harder C.B."/>
            <person name="Rigling D."/>
            <person name="Ford K.L."/>
            <person name="Foster G.D."/>
            <person name="Pangilinan J."/>
            <person name="Papanicolaou A."/>
            <person name="Barry K."/>
            <person name="LaButti K."/>
            <person name="Viragh M."/>
            <person name="Koriabine M."/>
            <person name="Yan M."/>
            <person name="Riley R."/>
            <person name="Champramary S."/>
            <person name="Plett K.L."/>
            <person name="Tsai I.J."/>
            <person name="Slot J."/>
            <person name="Sipos G."/>
            <person name="Plett J."/>
            <person name="Nagy L.G."/>
            <person name="Grigoriev I.V."/>
        </authorList>
    </citation>
    <scope>NUCLEOTIDE SEQUENCE</scope>
    <source>
        <strain evidence="4">CCBAS 213</strain>
    </source>
</reference>
<dbReference type="SUPFAM" id="SSF57667">
    <property type="entry name" value="beta-beta-alpha zinc fingers"/>
    <property type="match status" value="1"/>
</dbReference>
<dbReference type="PROSITE" id="PS50157">
    <property type="entry name" value="ZINC_FINGER_C2H2_2"/>
    <property type="match status" value="2"/>
</dbReference>
<dbReference type="PROSITE" id="PS00028">
    <property type="entry name" value="ZINC_FINGER_C2H2_1"/>
    <property type="match status" value="2"/>
</dbReference>
<proteinExistence type="predicted"/>
<evidence type="ECO:0000313" key="5">
    <source>
        <dbReference type="Proteomes" id="UP001175211"/>
    </source>
</evidence>
<feature type="region of interest" description="Disordered" evidence="2">
    <location>
        <begin position="49"/>
        <end position="78"/>
    </location>
</feature>
<dbReference type="Gene3D" id="3.30.160.60">
    <property type="entry name" value="Classic Zinc Finger"/>
    <property type="match status" value="1"/>
</dbReference>
<keyword evidence="5" id="KW-1185">Reference proteome</keyword>
<dbReference type="RefSeq" id="XP_060325171.1">
    <property type="nucleotide sequence ID" value="XM_060474392.1"/>
</dbReference>
<dbReference type="GO" id="GO:0008270">
    <property type="term" value="F:zinc ion binding"/>
    <property type="evidence" value="ECO:0007669"/>
    <property type="project" value="UniProtKB-KW"/>
</dbReference>
<dbReference type="CDD" id="cd20335">
    <property type="entry name" value="BRcat_RBR"/>
    <property type="match status" value="1"/>
</dbReference>
<evidence type="ECO:0000259" key="3">
    <source>
        <dbReference type="PROSITE" id="PS50157"/>
    </source>
</evidence>
<dbReference type="AlphaFoldDB" id="A0AA39MRP6"/>
<name>A0AA39MRP6_ARMTA</name>
<organism evidence="4 5">
    <name type="scientific">Armillaria tabescens</name>
    <name type="common">Ringless honey mushroom</name>
    <name type="synonym">Agaricus tabescens</name>
    <dbReference type="NCBI Taxonomy" id="1929756"/>
    <lineage>
        <taxon>Eukaryota</taxon>
        <taxon>Fungi</taxon>
        <taxon>Dikarya</taxon>
        <taxon>Basidiomycota</taxon>
        <taxon>Agaricomycotina</taxon>
        <taxon>Agaricomycetes</taxon>
        <taxon>Agaricomycetidae</taxon>
        <taxon>Agaricales</taxon>
        <taxon>Marasmiineae</taxon>
        <taxon>Physalacriaceae</taxon>
        <taxon>Desarmillaria</taxon>
    </lineage>
</organism>
<dbReference type="Pfam" id="PF00096">
    <property type="entry name" value="zf-C2H2"/>
    <property type="match status" value="1"/>
</dbReference>
<dbReference type="InterPro" id="IPR036236">
    <property type="entry name" value="Znf_C2H2_sf"/>
</dbReference>